<evidence type="ECO:0000313" key="2">
    <source>
        <dbReference type="EMBL" id="QSW86397.1"/>
    </source>
</evidence>
<protein>
    <submittedName>
        <fullName evidence="2">Uncharacterized protein</fullName>
    </submittedName>
</protein>
<organism evidence="2 3">
    <name type="scientific">Natrinema longum</name>
    <dbReference type="NCBI Taxonomy" id="370324"/>
    <lineage>
        <taxon>Archaea</taxon>
        <taxon>Methanobacteriati</taxon>
        <taxon>Methanobacteriota</taxon>
        <taxon>Stenosarchaea group</taxon>
        <taxon>Halobacteria</taxon>
        <taxon>Halobacteriales</taxon>
        <taxon>Natrialbaceae</taxon>
        <taxon>Natrinema</taxon>
    </lineage>
</organism>
<keyword evidence="1" id="KW-1133">Transmembrane helix</keyword>
<dbReference type="Proteomes" id="UP000663191">
    <property type="component" value="Chromosome"/>
</dbReference>
<dbReference type="GeneID" id="63183308"/>
<sequence>MTELIKTGTSVVNRIASATLTIAVAAIVAIALYELAMVALLVATGGL</sequence>
<proteinExistence type="predicted"/>
<feature type="transmembrane region" description="Helical" evidence="1">
    <location>
        <begin position="20"/>
        <end position="43"/>
    </location>
</feature>
<dbReference type="AlphaFoldDB" id="A0A8A2UCL0"/>
<dbReference type="EMBL" id="CP071463">
    <property type="protein sequence ID" value="QSW86397.1"/>
    <property type="molecule type" value="Genomic_DNA"/>
</dbReference>
<accession>A0A8A2UCL0</accession>
<evidence type="ECO:0000313" key="3">
    <source>
        <dbReference type="Proteomes" id="UP000663191"/>
    </source>
</evidence>
<dbReference type="KEGG" id="hlo:J0X27_06150"/>
<evidence type="ECO:0000256" key="1">
    <source>
        <dbReference type="SAM" id="Phobius"/>
    </source>
</evidence>
<dbReference type="RefSeq" id="WP_207271517.1">
    <property type="nucleotide sequence ID" value="NZ_CP071463.1"/>
</dbReference>
<name>A0A8A2UCL0_9EURY</name>
<gene>
    <name evidence="2" type="ORF">J0X27_06150</name>
</gene>
<keyword evidence="1" id="KW-0472">Membrane</keyword>
<reference evidence="2 3" key="1">
    <citation type="journal article" date="2006" name="Int. J. Syst. Evol. Microbiol.">
        <title>Haloterrigena longa sp. nov. and Haloterrigena limicola sp. nov., extremely halophilic archaea isolated from a salt lake.</title>
        <authorList>
            <person name="Cui H.L."/>
            <person name="Tohty D."/>
            <person name="Zhou P.J."/>
            <person name="Liu S.J."/>
        </authorList>
    </citation>
    <scope>NUCLEOTIDE SEQUENCE [LARGE SCALE GENOMIC DNA]</scope>
    <source>
        <strain evidence="2 3">ABH32</strain>
    </source>
</reference>
<keyword evidence="3" id="KW-1185">Reference proteome</keyword>
<keyword evidence="1" id="KW-0812">Transmembrane</keyword>